<proteinExistence type="predicted"/>
<comment type="caution">
    <text evidence="4">The sequence shown here is derived from an EMBL/GenBank/DDBJ whole genome shotgun (WGS) entry which is preliminary data.</text>
</comment>
<dbReference type="EMBL" id="JACBXV010000049">
    <property type="protein sequence ID" value="NYS68927.1"/>
    <property type="molecule type" value="Genomic_DNA"/>
</dbReference>
<sequence>MMKNEMGGAPAGSACPGAGGCRGVVAQAAVEAEGLTVSRGGSEILHGLDLAIRPGTITGLLGPSGCGKTTLMRTLVGVQRYSGRARVLGHAPGARAARGRIGYVTQDLAVYKDLTARQNISYFAALAGDRARGVEEVLAEVGLEAIADRPVTSYSGGQAGRVSLACALVANPDLLVMDEPTVGLDPVTREDLWAAFRAMARAGAALLVSSHVMDEAFRCDQVLLMRQGRILAATTAQDLLASTGQETIDAAFLAVIRQSGAGQENKDQEEGR</sequence>
<accession>A0A853EHS6</accession>
<keyword evidence="1" id="KW-0547">Nucleotide-binding</keyword>
<dbReference type="InterPro" id="IPR027417">
    <property type="entry name" value="P-loop_NTPase"/>
</dbReference>
<dbReference type="CDD" id="cd03230">
    <property type="entry name" value="ABC_DR_subfamily_A"/>
    <property type="match status" value="1"/>
</dbReference>
<dbReference type="RefSeq" id="WP_179900242.1">
    <property type="nucleotide sequence ID" value="NZ_JACBXV010000049.1"/>
</dbReference>
<dbReference type="InterPro" id="IPR003593">
    <property type="entry name" value="AAA+_ATPase"/>
</dbReference>
<dbReference type="PROSITE" id="PS51257">
    <property type="entry name" value="PROKAR_LIPOPROTEIN"/>
    <property type="match status" value="1"/>
</dbReference>
<evidence type="ECO:0000256" key="2">
    <source>
        <dbReference type="ARBA" id="ARBA00022840"/>
    </source>
</evidence>
<dbReference type="SUPFAM" id="SSF52540">
    <property type="entry name" value="P-loop containing nucleoside triphosphate hydrolases"/>
    <property type="match status" value="1"/>
</dbReference>
<dbReference type="InterPro" id="IPR003439">
    <property type="entry name" value="ABC_transporter-like_ATP-bd"/>
</dbReference>
<evidence type="ECO:0000256" key="1">
    <source>
        <dbReference type="ARBA" id="ARBA00022741"/>
    </source>
</evidence>
<dbReference type="PROSITE" id="PS50893">
    <property type="entry name" value="ABC_TRANSPORTER_2"/>
    <property type="match status" value="1"/>
</dbReference>
<protein>
    <submittedName>
        <fullName evidence="4">ABC transporter ATP-binding protein</fullName>
    </submittedName>
</protein>
<keyword evidence="2 4" id="KW-0067">ATP-binding</keyword>
<dbReference type="GO" id="GO:0016887">
    <property type="term" value="F:ATP hydrolysis activity"/>
    <property type="evidence" value="ECO:0007669"/>
    <property type="project" value="InterPro"/>
</dbReference>
<dbReference type="SMART" id="SM00382">
    <property type="entry name" value="AAA"/>
    <property type="match status" value="1"/>
</dbReference>
<organism evidence="4 5">
    <name type="scientific">Actinomyces bowdenii</name>
    <dbReference type="NCBI Taxonomy" id="131109"/>
    <lineage>
        <taxon>Bacteria</taxon>
        <taxon>Bacillati</taxon>
        <taxon>Actinomycetota</taxon>
        <taxon>Actinomycetes</taxon>
        <taxon>Actinomycetales</taxon>
        <taxon>Actinomycetaceae</taxon>
        <taxon>Actinomyces</taxon>
    </lineage>
</organism>
<dbReference type="Proteomes" id="UP000572528">
    <property type="component" value="Unassembled WGS sequence"/>
</dbReference>
<dbReference type="PANTHER" id="PTHR43038:SF3">
    <property type="entry name" value="ABC TRANSPORTER G FAMILY MEMBER 20 ISOFORM X1"/>
    <property type="match status" value="1"/>
</dbReference>
<reference evidence="4 5" key="1">
    <citation type="submission" date="2020-07" db="EMBL/GenBank/DDBJ databases">
        <title>MOT database genomes.</title>
        <authorList>
            <person name="Joseph S."/>
            <person name="Aduse-Opoku J."/>
            <person name="Hashim A."/>
            <person name="Wade W."/>
            <person name="Curtis M."/>
        </authorList>
    </citation>
    <scope>NUCLEOTIDE SEQUENCE [LARGE SCALE GENOMIC DNA]</scope>
    <source>
        <strain evidence="4 5">WMus004</strain>
    </source>
</reference>
<dbReference type="Gene3D" id="3.40.50.300">
    <property type="entry name" value="P-loop containing nucleotide triphosphate hydrolases"/>
    <property type="match status" value="1"/>
</dbReference>
<dbReference type="Pfam" id="PF00005">
    <property type="entry name" value="ABC_tran"/>
    <property type="match status" value="1"/>
</dbReference>
<evidence type="ECO:0000259" key="3">
    <source>
        <dbReference type="PROSITE" id="PS50893"/>
    </source>
</evidence>
<name>A0A853EHS6_9ACTO</name>
<feature type="domain" description="ABC transporter" evidence="3">
    <location>
        <begin position="30"/>
        <end position="252"/>
    </location>
</feature>
<evidence type="ECO:0000313" key="5">
    <source>
        <dbReference type="Proteomes" id="UP000572528"/>
    </source>
</evidence>
<dbReference type="GO" id="GO:0005524">
    <property type="term" value="F:ATP binding"/>
    <property type="evidence" value="ECO:0007669"/>
    <property type="project" value="UniProtKB-KW"/>
</dbReference>
<evidence type="ECO:0000313" key="4">
    <source>
        <dbReference type="EMBL" id="NYS68927.1"/>
    </source>
</evidence>
<gene>
    <name evidence="4" type="ORF">HZZ05_05260</name>
</gene>
<dbReference type="PANTHER" id="PTHR43038">
    <property type="entry name" value="ATP-BINDING CASSETTE, SUB-FAMILY H, MEMBER 1"/>
    <property type="match status" value="1"/>
</dbReference>
<dbReference type="AlphaFoldDB" id="A0A853EHS6"/>